<dbReference type="RefSeq" id="WP_115691899.1">
    <property type="nucleotide sequence ID" value="NZ_CP031417.1"/>
</dbReference>
<name>A0A345ZX73_9HYPH</name>
<accession>A0A345ZX73</accession>
<sequence length="421" mass="42413">MSLTGALTSAVSALSAQSQSIAMVSDNLANSSTYGYKTSYASFEELVTGSSSAGYSSGGVMVNARSDISKQGLLVSSTTATNLAISGSGFFVVSPSDSSKETYYTRNGAFAADSDGYLANDGYYLMGWRTDADGNVVGNESASTLTAVDTNIVTSTASATTSTSIQANLPADAAVGDTFTSDMSVYDSLGTAHSVQITWTKSATNTWTAAFGNPTLSSNTSATTGAVTSSPITVTFNSDGTLASTSPTPPTLSISGWTTSAADSTISLDLGTAGKADGLTQYSTGTTSPTVDVTSIKSNGMAYGTLTGVSIGNDGVVSASYSNGQTIAIYKIPVATFTNANGLQAMSGSVYASTQSSGDSTLHEAGTGGAGNVKGGELESSATDSSEEFSTMIAAQQAYSSSAQVITAVNKMFDTLLSAVR</sequence>
<feature type="domain" description="Flagellar hook protein FlgE/F/G-like D1" evidence="10">
    <location>
        <begin position="84"/>
        <end position="142"/>
    </location>
</feature>
<dbReference type="KEGG" id="ptaw:DW352_13955"/>
<dbReference type="GO" id="GO:0009425">
    <property type="term" value="C:bacterial-type flagellum basal body"/>
    <property type="evidence" value="ECO:0007669"/>
    <property type="project" value="UniProtKB-SubCell"/>
</dbReference>
<protein>
    <recommendedName>
        <fullName evidence="3 5">Flagellar hook protein FlgE</fullName>
    </recommendedName>
</protein>
<evidence type="ECO:0000256" key="6">
    <source>
        <dbReference type="SAM" id="MobiDB-lite"/>
    </source>
</evidence>
<dbReference type="InterPro" id="IPR010930">
    <property type="entry name" value="Flg_bb/hook_C_dom"/>
</dbReference>
<organism evidence="11 12">
    <name type="scientific">Pseudolabrys taiwanensis</name>
    <dbReference type="NCBI Taxonomy" id="331696"/>
    <lineage>
        <taxon>Bacteria</taxon>
        <taxon>Pseudomonadati</taxon>
        <taxon>Pseudomonadota</taxon>
        <taxon>Alphaproteobacteria</taxon>
        <taxon>Hyphomicrobiales</taxon>
        <taxon>Xanthobacteraceae</taxon>
        <taxon>Pseudolabrys</taxon>
    </lineage>
</organism>
<comment type="function">
    <text evidence="5">A flexible structure which links the flagellar filament to the drive apparatus in the basal body.</text>
</comment>
<dbReference type="Pfam" id="PF06429">
    <property type="entry name" value="Flg_bbr_C"/>
    <property type="match status" value="1"/>
</dbReference>
<dbReference type="PROSITE" id="PS00588">
    <property type="entry name" value="FLAGELLA_BB_ROD"/>
    <property type="match status" value="1"/>
</dbReference>
<evidence type="ECO:0000259" key="9">
    <source>
        <dbReference type="Pfam" id="PF07559"/>
    </source>
</evidence>
<dbReference type="PANTHER" id="PTHR30435:SF1">
    <property type="entry name" value="FLAGELLAR HOOK PROTEIN FLGE"/>
    <property type="match status" value="1"/>
</dbReference>
<keyword evidence="4 5" id="KW-0975">Bacterial flagellum</keyword>
<reference evidence="11 12" key="1">
    <citation type="submission" date="2018-07" db="EMBL/GenBank/DDBJ databases">
        <authorList>
            <person name="Quirk P.G."/>
            <person name="Krulwich T.A."/>
        </authorList>
    </citation>
    <scope>NUCLEOTIDE SEQUENCE [LARGE SCALE GENOMIC DNA]</scope>
    <source>
        <strain evidence="11 12">CC-BB4</strain>
    </source>
</reference>
<feature type="region of interest" description="Disordered" evidence="6">
    <location>
        <begin position="354"/>
        <end position="385"/>
    </location>
</feature>
<dbReference type="InterPro" id="IPR019776">
    <property type="entry name" value="Flagellar_basal_body_rod_CS"/>
</dbReference>
<dbReference type="OrthoDB" id="8372879at2"/>
<feature type="domain" description="Flagellar basal body rod protein N-terminal" evidence="7">
    <location>
        <begin position="8"/>
        <end position="37"/>
    </location>
</feature>
<keyword evidence="11" id="KW-0969">Cilium</keyword>
<dbReference type="Gene3D" id="2.60.98.20">
    <property type="entry name" value="Flagellar hook protein FlgE"/>
    <property type="match status" value="1"/>
</dbReference>
<gene>
    <name evidence="11" type="ORF">DW352_13955</name>
</gene>
<evidence type="ECO:0000256" key="1">
    <source>
        <dbReference type="ARBA" id="ARBA00004117"/>
    </source>
</evidence>
<comment type="similarity">
    <text evidence="2 5">Belongs to the flagella basal body rod proteins family.</text>
</comment>
<evidence type="ECO:0000259" key="8">
    <source>
        <dbReference type="Pfam" id="PF06429"/>
    </source>
</evidence>
<evidence type="ECO:0000256" key="2">
    <source>
        <dbReference type="ARBA" id="ARBA00009677"/>
    </source>
</evidence>
<feature type="domain" description="Flagellar basal-body/hook protein C-terminal" evidence="8">
    <location>
        <begin position="376"/>
        <end position="418"/>
    </location>
</feature>
<evidence type="ECO:0000259" key="10">
    <source>
        <dbReference type="Pfam" id="PF22692"/>
    </source>
</evidence>
<dbReference type="InterPro" id="IPR037925">
    <property type="entry name" value="FlgE/F/G-like"/>
</dbReference>
<keyword evidence="11" id="KW-0966">Cell projection</keyword>
<evidence type="ECO:0000313" key="11">
    <source>
        <dbReference type="EMBL" id="AXK81520.1"/>
    </source>
</evidence>
<evidence type="ECO:0000256" key="3">
    <source>
        <dbReference type="ARBA" id="ARBA00019015"/>
    </source>
</evidence>
<dbReference type="AlphaFoldDB" id="A0A345ZX73"/>
<keyword evidence="12" id="KW-1185">Reference proteome</keyword>
<dbReference type="InterPro" id="IPR053967">
    <property type="entry name" value="LlgE_F_G-like_D1"/>
</dbReference>
<dbReference type="GO" id="GO:0005829">
    <property type="term" value="C:cytosol"/>
    <property type="evidence" value="ECO:0007669"/>
    <property type="project" value="TreeGrafter"/>
</dbReference>
<dbReference type="NCBIfam" id="TIGR03506">
    <property type="entry name" value="FlgEFG_subfam"/>
    <property type="match status" value="1"/>
</dbReference>
<dbReference type="SUPFAM" id="SSF117143">
    <property type="entry name" value="Flagellar hook protein flgE"/>
    <property type="match status" value="1"/>
</dbReference>
<dbReference type="Proteomes" id="UP000254889">
    <property type="component" value="Chromosome"/>
</dbReference>
<dbReference type="PANTHER" id="PTHR30435">
    <property type="entry name" value="FLAGELLAR PROTEIN"/>
    <property type="match status" value="1"/>
</dbReference>
<proteinExistence type="inferred from homology"/>
<dbReference type="GO" id="GO:0009424">
    <property type="term" value="C:bacterial-type flagellum hook"/>
    <property type="evidence" value="ECO:0007669"/>
    <property type="project" value="TreeGrafter"/>
</dbReference>
<evidence type="ECO:0000313" key="12">
    <source>
        <dbReference type="Proteomes" id="UP000254889"/>
    </source>
</evidence>
<dbReference type="EMBL" id="CP031417">
    <property type="protein sequence ID" value="AXK81520.1"/>
    <property type="molecule type" value="Genomic_DNA"/>
</dbReference>
<evidence type="ECO:0000256" key="5">
    <source>
        <dbReference type="RuleBase" id="RU362116"/>
    </source>
</evidence>
<comment type="subcellular location">
    <subcellularLocation>
        <location evidence="1 5">Bacterial flagellum basal body</location>
    </subcellularLocation>
</comment>
<dbReference type="GO" id="GO:0071978">
    <property type="term" value="P:bacterial-type flagellum-dependent swarming motility"/>
    <property type="evidence" value="ECO:0007669"/>
    <property type="project" value="TreeGrafter"/>
</dbReference>
<keyword evidence="11" id="KW-0282">Flagellum</keyword>
<dbReference type="Pfam" id="PF00460">
    <property type="entry name" value="Flg_bb_rod"/>
    <property type="match status" value="1"/>
</dbReference>
<evidence type="ECO:0000256" key="4">
    <source>
        <dbReference type="ARBA" id="ARBA00023143"/>
    </source>
</evidence>
<dbReference type="NCBIfam" id="NF004242">
    <property type="entry name" value="PRK05682.2-1"/>
    <property type="match status" value="1"/>
</dbReference>
<dbReference type="InterPro" id="IPR011491">
    <property type="entry name" value="FlgE_D2"/>
</dbReference>
<dbReference type="Pfam" id="PF22692">
    <property type="entry name" value="LlgE_F_G_D1"/>
    <property type="match status" value="1"/>
</dbReference>
<dbReference type="InterPro" id="IPR020013">
    <property type="entry name" value="Flagellar_FlgE/F/G"/>
</dbReference>
<dbReference type="InterPro" id="IPR001444">
    <property type="entry name" value="Flag_bb_rod_N"/>
</dbReference>
<feature type="domain" description="Flagellar hook protein FlgE D2" evidence="9">
    <location>
        <begin position="170"/>
        <end position="288"/>
    </location>
</feature>
<evidence type="ECO:0000259" key="7">
    <source>
        <dbReference type="Pfam" id="PF00460"/>
    </source>
</evidence>
<dbReference type="InterPro" id="IPR037058">
    <property type="entry name" value="Falgellar_hook_FlgE_sf"/>
</dbReference>
<dbReference type="Pfam" id="PF07559">
    <property type="entry name" value="FlgE_D2"/>
    <property type="match status" value="1"/>
</dbReference>